<name>L7JSH1_TRAHO</name>
<accession>L7JSH1</accession>
<organism evidence="2 3">
    <name type="scientific">Trachipleistophora hominis</name>
    <name type="common">Microsporidian parasite</name>
    <dbReference type="NCBI Taxonomy" id="72359"/>
    <lineage>
        <taxon>Eukaryota</taxon>
        <taxon>Fungi</taxon>
        <taxon>Fungi incertae sedis</taxon>
        <taxon>Microsporidia</taxon>
        <taxon>Pleistophoridae</taxon>
        <taxon>Trachipleistophora</taxon>
    </lineage>
</organism>
<reference evidence="2 3" key="1">
    <citation type="journal article" date="2012" name="PLoS Pathog.">
        <title>The genome of the obligate intracellular parasite Trachipleistophora hominis: new insights into microsporidian genome dynamics and reductive evolution.</title>
        <authorList>
            <person name="Heinz E."/>
            <person name="Williams T.A."/>
            <person name="Nakjang S."/>
            <person name="Noel C.J."/>
            <person name="Swan D.C."/>
            <person name="Goldberg A.V."/>
            <person name="Harris S.R."/>
            <person name="Weinmaier T."/>
            <person name="Markert S."/>
            <person name="Becher D."/>
            <person name="Bernhardt J."/>
            <person name="Dagan T."/>
            <person name="Hacker C."/>
            <person name="Lucocq J.M."/>
            <person name="Schweder T."/>
            <person name="Rattei T."/>
            <person name="Hall N."/>
            <person name="Hirt R.P."/>
            <person name="Embley T.M."/>
        </authorList>
    </citation>
    <scope>NUCLEOTIDE SEQUENCE [LARGE SCALE GENOMIC DNA]</scope>
</reference>
<dbReference type="Proteomes" id="UP000011185">
    <property type="component" value="Unassembled WGS sequence"/>
</dbReference>
<dbReference type="HOGENOM" id="CLU_2980757_0_0_1"/>
<feature type="signal peptide" evidence="1">
    <location>
        <begin position="1"/>
        <end position="23"/>
    </location>
</feature>
<evidence type="ECO:0000313" key="2">
    <source>
        <dbReference type="EMBL" id="ELQ74235.1"/>
    </source>
</evidence>
<protein>
    <recommendedName>
        <fullName evidence="4">Transposable element encoded protein</fullName>
    </recommendedName>
</protein>
<keyword evidence="3" id="KW-1185">Reference proteome</keyword>
<gene>
    <name evidence="2" type="ORF">THOM_2847</name>
</gene>
<evidence type="ECO:0000256" key="1">
    <source>
        <dbReference type="SAM" id="SignalP"/>
    </source>
</evidence>
<evidence type="ECO:0000313" key="3">
    <source>
        <dbReference type="Proteomes" id="UP000011185"/>
    </source>
</evidence>
<feature type="chain" id="PRO_5003978774" description="Transposable element encoded protein" evidence="1">
    <location>
        <begin position="24"/>
        <end position="58"/>
    </location>
</feature>
<dbReference type="EMBL" id="JH994057">
    <property type="protein sequence ID" value="ELQ74235.1"/>
    <property type="molecule type" value="Genomic_DNA"/>
</dbReference>
<dbReference type="AlphaFoldDB" id="L7JSH1"/>
<dbReference type="VEuPathDB" id="MicrosporidiaDB:THOM_2847"/>
<proteinExistence type="predicted"/>
<evidence type="ECO:0008006" key="4">
    <source>
        <dbReference type="Google" id="ProtNLM"/>
    </source>
</evidence>
<keyword evidence="1" id="KW-0732">Signal</keyword>
<sequence length="58" mass="6725">MLFFKHQSIIFYYLLVLNGFSNASVDHIDLFPRSKMKRADVETKNIGRNHIINPICSA</sequence>
<dbReference type="InParanoid" id="L7JSH1"/>